<sequence length="441" mass="49965">MPLIILQTNIYLGDHCLHSSVSFISGPEHSEELIAYVHAHSLYSEAIELYPVESLEFKSIGRSWATSLISTQKLAYAGQVYLRAGFFAAAARTFLSTTQTELWSVAVSQSRLIQSSSVDDTDVVLSEQEIQTQAHKLAGRLRDLSRHQEAIMIYLDYLKNPDLAIVTALEGELWLEARRLASLHHRLEFLEKLLKPKLRESYSAHFERLLQTRTEFITLFDRLIALRRHHKDEAEMKRLTQLHGDYDPSCSYEFAFFSPRRLLLSVSLFPVDTVTETDILSDTNSISDSSLTDSTSCLSIRSAGTRRAGRSAKNRRKTEARKWSTKPGSKYEEVGLMKALAQSVELGQRLAGDVSTLAIELWRSGLTSDGHRLLQAVNRLLADQRSTIPLIWDEWITGQPSESATCTQNEGRKRYPFKEPFISYAPVMNKTQVMCPLLDHN</sequence>
<dbReference type="GO" id="GO:0005829">
    <property type="term" value="C:cytosol"/>
    <property type="evidence" value="ECO:0007669"/>
    <property type="project" value="TreeGrafter"/>
</dbReference>
<proteinExistence type="predicted"/>
<feature type="domain" description="ELP1 three-helical bundle" evidence="3">
    <location>
        <begin position="272"/>
        <end position="389"/>
    </location>
</feature>
<reference evidence="4 5" key="1">
    <citation type="journal article" date="2019" name="Gigascience">
        <title>Whole-genome sequence of the oriental lung fluke Paragonimus westermani.</title>
        <authorList>
            <person name="Oey H."/>
            <person name="Zakrzewski M."/>
            <person name="Narain K."/>
            <person name="Devi K.R."/>
            <person name="Agatsuma T."/>
            <person name="Nawaratna S."/>
            <person name="Gobert G.N."/>
            <person name="Jones M.K."/>
            <person name="Ragan M.A."/>
            <person name="McManus D.P."/>
            <person name="Krause L."/>
        </authorList>
    </citation>
    <scope>NUCLEOTIDE SEQUENCE [LARGE SCALE GENOMIC DNA]</scope>
    <source>
        <strain evidence="4 5">IND2009</strain>
    </source>
</reference>
<organism evidence="4 5">
    <name type="scientific">Paragonimus westermani</name>
    <dbReference type="NCBI Taxonomy" id="34504"/>
    <lineage>
        <taxon>Eukaryota</taxon>
        <taxon>Metazoa</taxon>
        <taxon>Spiralia</taxon>
        <taxon>Lophotrochozoa</taxon>
        <taxon>Platyhelminthes</taxon>
        <taxon>Trematoda</taxon>
        <taxon>Digenea</taxon>
        <taxon>Plagiorchiida</taxon>
        <taxon>Troglotremata</taxon>
        <taxon>Troglotrematidae</taxon>
        <taxon>Paragonimus</taxon>
    </lineage>
</organism>
<dbReference type="PANTHER" id="PTHR12747">
    <property type="entry name" value="ELONGATOR COMPLEX PROTEIN 1"/>
    <property type="match status" value="1"/>
</dbReference>
<dbReference type="InterPro" id="IPR056169">
    <property type="entry name" value="HB_ELP1"/>
</dbReference>
<evidence type="ECO:0000313" key="5">
    <source>
        <dbReference type="Proteomes" id="UP000324629"/>
    </source>
</evidence>
<dbReference type="EMBL" id="QNGE01003537">
    <property type="protein sequence ID" value="KAA3673922.1"/>
    <property type="molecule type" value="Genomic_DNA"/>
</dbReference>
<dbReference type="InterPro" id="IPR006849">
    <property type="entry name" value="Elp1"/>
</dbReference>
<dbReference type="Pfam" id="PF23878">
    <property type="entry name" value="TPR_ELP1"/>
    <property type="match status" value="1"/>
</dbReference>
<dbReference type="GO" id="GO:0002926">
    <property type="term" value="P:tRNA wobble base 5-methoxycarbonylmethyl-2-thiouridinylation"/>
    <property type="evidence" value="ECO:0007669"/>
    <property type="project" value="TreeGrafter"/>
</dbReference>
<evidence type="ECO:0000259" key="2">
    <source>
        <dbReference type="Pfam" id="PF23878"/>
    </source>
</evidence>
<comment type="caution">
    <text evidence="4">The sequence shown here is derived from an EMBL/GenBank/DDBJ whole genome shotgun (WGS) entry which is preliminary data.</text>
</comment>
<dbReference type="AlphaFoldDB" id="A0A5J4NEM8"/>
<dbReference type="GO" id="GO:0033588">
    <property type="term" value="C:elongator holoenzyme complex"/>
    <property type="evidence" value="ECO:0007669"/>
    <property type="project" value="InterPro"/>
</dbReference>
<dbReference type="PANTHER" id="PTHR12747:SF0">
    <property type="entry name" value="ELONGATOR COMPLEX PROTEIN 1"/>
    <property type="match status" value="1"/>
</dbReference>
<evidence type="ECO:0000259" key="3">
    <source>
        <dbReference type="Pfam" id="PF23936"/>
    </source>
</evidence>
<dbReference type="InterPro" id="IPR056166">
    <property type="entry name" value="TPR_ELP1"/>
</dbReference>
<dbReference type="GO" id="GO:0000049">
    <property type="term" value="F:tRNA binding"/>
    <property type="evidence" value="ECO:0007669"/>
    <property type="project" value="TreeGrafter"/>
</dbReference>
<feature type="region of interest" description="Disordered" evidence="1">
    <location>
        <begin position="304"/>
        <end position="323"/>
    </location>
</feature>
<gene>
    <name evidence="4" type="ORF">DEA37_0007485</name>
</gene>
<protein>
    <submittedName>
        <fullName evidence="4">Elongator complex protein 1</fullName>
    </submittedName>
</protein>
<name>A0A5J4NEM8_9TREM</name>
<evidence type="ECO:0000313" key="4">
    <source>
        <dbReference type="EMBL" id="KAA3673922.1"/>
    </source>
</evidence>
<feature type="domain" description="ELP1 TPR" evidence="2">
    <location>
        <begin position="25"/>
        <end position="179"/>
    </location>
</feature>
<dbReference type="Proteomes" id="UP000324629">
    <property type="component" value="Unassembled WGS sequence"/>
</dbReference>
<dbReference type="Pfam" id="PF23936">
    <property type="entry name" value="HB_ELP1"/>
    <property type="match status" value="1"/>
</dbReference>
<feature type="compositionally biased region" description="Basic residues" evidence="1">
    <location>
        <begin position="307"/>
        <end position="319"/>
    </location>
</feature>
<evidence type="ECO:0000256" key="1">
    <source>
        <dbReference type="SAM" id="MobiDB-lite"/>
    </source>
</evidence>
<keyword evidence="5" id="KW-1185">Reference proteome</keyword>
<dbReference type="UniPathway" id="UPA00988"/>
<accession>A0A5J4NEM8</accession>